<feature type="compositionally biased region" description="Polar residues" evidence="2">
    <location>
        <begin position="1097"/>
        <end position="1110"/>
    </location>
</feature>
<evidence type="ECO:0000256" key="2">
    <source>
        <dbReference type="SAM" id="MobiDB-lite"/>
    </source>
</evidence>
<feature type="region of interest" description="Disordered" evidence="2">
    <location>
        <begin position="868"/>
        <end position="887"/>
    </location>
</feature>
<keyword evidence="1" id="KW-0175">Coiled coil</keyword>
<feature type="region of interest" description="Disordered" evidence="2">
    <location>
        <begin position="251"/>
        <end position="274"/>
    </location>
</feature>
<dbReference type="OrthoDB" id="3045089at2759"/>
<proteinExistence type="predicted"/>
<dbReference type="GO" id="GO:0006355">
    <property type="term" value="P:regulation of DNA-templated transcription"/>
    <property type="evidence" value="ECO:0007669"/>
    <property type="project" value="InterPro"/>
</dbReference>
<dbReference type="PANTHER" id="PTHR36167">
    <property type="entry name" value="C2H2 FINGER DOMAIN TRANSCRIPTION FACTOR (EUROFUNG)-RELATED"/>
    <property type="match status" value="1"/>
</dbReference>
<feature type="region of interest" description="Disordered" evidence="2">
    <location>
        <begin position="1082"/>
        <end position="1110"/>
    </location>
</feature>
<feature type="coiled-coil region" evidence="1">
    <location>
        <begin position="636"/>
        <end position="767"/>
    </location>
</feature>
<reference evidence="3" key="1">
    <citation type="journal article" date="2021" name="Nat. Commun.">
        <title>Genetic determinants of endophytism in the Arabidopsis root mycobiome.</title>
        <authorList>
            <person name="Mesny F."/>
            <person name="Miyauchi S."/>
            <person name="Thiergart T."/>
            <person name="Pickel B."/>
            <person name="Atanasova L."/>
            <person name="Karlsson M."/>
            <person name="Huettel B."/>
            <person name="Barry K.W."/>
            <person name="Haridas S."/>
            <person name="Chen C."/>
            <person name="Bauer D."/>
            <person name="Andreopoulos W."/>
            <person name="Pangilinan J."/>
            <person name="LaButti K."/>
            <person name="Riley R."/>
            <person name="Lipzen A."/>
            <person name="Clum A."/>
            <person name="Drula E."/>
            <person name="Henrissat B."/>
            <person name="Kohler A."/>
            <person name="Grigoriev I.V."/>
            <person name="Martin F.M."/>
            <person name="Hacquard S."/>
        </authorList>
    </citation>
    <scope>NUCLEOTIDE SEQUENCE</scope>
    <source>
        <strain evidence="3">MPI-CAGE-CH-0243</strain>
    </source>
</reference>
<dbReference type="AlphaFoldDB" id="A0A9P9DX71"/>
<comment type="caution">
    <text evidence="3">The sequence shown here is derived from an EMBL/GenBank/DDBJ whole genome shotgun (WGS) entry which is preliminary data.</text>
</comment>
<accession>A0A9P9DX71</accession>
<dbReference type="Proteomes" id="UP000700596">
    <property type="component" value="Unassembled WGS sequence"/>
</dbReference>
<evidence type="ECO:0008006" key="5">
    <source>
        <dbReference type="Google" id="ProtNLM"/>
    </source>
</evidence>
<feature type="compositionally biased region" description="Basic and acidic residues" evidence="2">
    <location>
        <begin position="251"/>
        <end position="262"/>
    </location>
</feature>
<protein>
    <recommendedName>
        <fullName evidence="5">Fungal N-terminal domain-containing protein</fullName>
    </recommendedName>
</protein>
<dbReference type="PANTHER" id="PTHR36167:SF3">
    <property type="entry name" value="C2H2 FINGER DOMAIN TRANSCRIPTION FACTOR (EUROFUNG)-RELATED"/>
    <property type="match status" value="1"/>
</dbReference>
<sequence>MEVVSVIASVFTLGEAAACLSSKLLSMAQTIRQAPREIAEIAGEVLQLSRSLQSIHDILSSQEDLCKAVLYEQLGAIIARFEPVKNELDKLTEIKKDSIRTRTRIKWLIEKPKAKTLLKTIESIKQALILQLSILQLANDVKRTEASKKNSNEAQLHAERRLKRSRVVAESVVLTNKQAIEDVRQADNEWAKWQIEQNHGEMPRNQIEVFHEDSFDTATWLYLLVFHTDPPPYEAVMSPPLMLQLDQQTSVEDKDFDTRTDHTTSTMPSRTSTISEDNNQAVILWTAETKPTTVVDKLLDSWTTVSTNQIKESSAGLSENEEWRSAIESAQNADLYDNDTDSGSTISMETMHPDRSISDTEVKVDEPLISNSSSTNNQQPPSERSRVRFSKDGGPWSSSSEDFQPSDYVKTSDGSGNQDHSKRTSSSAERRFLHMSSSNTPKSSRASRNSPFKGKGTHITVNAYPLPKPTGDSSKNPFQGQHRDHRSSYQVQRPPKPMVEDDLDDTDLQQYNGYSLYQNPFDTSGSVPSHGFMRTPSSISNSQYPSQSPPMMPPTGYPPFWPNPPSTTSPESYIPYTPNLFYTSQRPSVVSASTTPAFNETERMTQLHERIDQKRLSETLQEISQRRGEDDDEAQFSRVMQLLRDQQKHYAQLEQESEVKDVKTRDPIDEKIRNLEKLLISQQEEENKRRELAEAKHQADMAQRDVEEARRAQIEKQLADEKIAVARQEKKQAKKALKIIEENMAARKIKEAEIQALEDRRKIDERDAKHAEFLKEQIKVIAKERLKIEAPKLPIPTQDPLPLRRTRFSDGMRSVEVAEYSANCEPFVLPSNFGPSNMFQEEWFRPDQHIVKDDRFVDNSRSINGLGSSWGSISPTTPKTPVSARSPGRQAQRMLILPSGLDQGCPRLSEMRASLDKDGISTVSDDSIDDTMSTLSLSTRAEGDFVRSTILWQGRVIPSGSDLLRTVRLMGWKPIYARKSEGGQTIFLGTDPVHVYMFEPSYKPQYDAPSMPSASDIIMIGTDVVEEDALRELDFKFQLTDNGAYILDPTLTAIDIEALVELSFSKRENKIRRTYRAIKNTAQPPKHLFPDSAPEPSVTSASISTQSVTNDSDDQESFLVVKTTSLQCVDKNPFRRMLSESRSASTRSLGSIETIASPAPSEASWSSKWESQSFSNLKV</sequence>
<dbReference type="InterPro" id="IPR039327">
    <property type="entry name" value="CON7-like"/>
</dbReference>
<name>A0A9P9DX71_9PLEO</name>
<dbReference type="EMBL" id="JAGMWT010000006">
    <property type="protein sequence ID" value="KAH7126923.1"/>
    <property type="molecule type" value="Genomic_DNA"/>
</dbReference>
<feature type="compositionally biased region" description="Basic and acidic residues" evidence="2">
    <location>
        <begin position="351"/>
        <end position="366"/>
    </location>
</feature>
<evidence type="ECO:0000313" key="3">
    <source>
        <dbReference type="EMBL" id="KAH7126923.1"/>
    </source>
</evidence>
<feature type="region of interest" description="Disordered" evidence="2">
    <location>
        <begin position="1140"/>
        <end position="1179"/>
    </location>
</feature>
<evidence type="ECO:0000313" key="4">
    <source>
        <dbReference type="Proteomes" id="UP000700596"/>
    </source>
</evidence>
<feature type="compositionally biased region" description="Polar residues" evidence="2">
    <location>
        <begin position="868"/>
        <end position="880"/>
    </location>
</feature>
<feature type="compositionally biased region" description="Low complexity" evidence="2">
    <location>
        <begin position="370"/>
        <end position="382"/>
    </location>
</feature>
<feature type="compositionally biased region" description="Polar residues" evidence="2">
    <location>
        <begin position="263"/>
        <end position="274"/>
    </location>
</feature>
<gene>
    <name evidence="3" type="ORF">B0J11DRAFT_433272</name>
</gene>
<feature type="compositionally biased region" description="Polar residues" evidence="2">
    <location>
        <begin position="1140"/>
        <end position="1151"/>
    </location>
</feature>
<feature type="compositionally biased region" description="Low complexity" evidence="2">
    <location>
        <begin position="1157"/>
        <end position="1179"/>
    </location>
</feature>
<evidence type="ECO:0000256" key="1">
    <source>
        <dbReference type="SAM" id="Coils"/>
    </source>
</evidence>
<feature type="region of interest" description="Disordered" evidence="2">
    <location>
        <begin position="329"/>
        <end position="497"/>
    </location>
</feature>
<organism evidence="3 4">
    <name type="scientific">Dendryphion nanum</name>
    <dbReference type="NCBI Taxonomy" id="256645"/>
    <lineage>
        <taxon>Eukaryota</taxon>
        <taxon>Fungi</taxon>
        <taxon>Dikarya</taxon>
        <taxon>Ascomycota</taxon>
        <taxon>Pezizomycotina</taxon>
        <taxon>Dothideomycetes</taxon>
        <taxon>Pleosporomycetidae</taxon>
        <taxon>Pleosporales</taxon>
        <taxon>Torulaceae</taxon>
        <taxon>Dendryphion</taxon>
    </lineage>
</organism>
<keyword evidence="4" id="KW-1185">Reference proteome</keyword>
<feature type="compositionally biased region" description="Polar residues" evidence="2">
    <location>
        <begin position="435"/>
        <end position="450"/>
    </location>
</feature>